<proteinExistence type="predicted"/>
<sequence>NPAALEGLASPRHVAWLSDQRSTTPLCKACPSGAAGERRQLLSTSSASGLTAGESLAQATSGFRPGALGLHRQTWLNRLATRFESG</sequence>
<dbReference type="EMBL" id="CAJNNV010028387">
    <property type="protein sequence ID" value="CAE8624429.1"/>
    <property type="molecule type" value="Genomic_DNA"/>
</dbReference>
<evidence type="ECO:0000313" key="2">
    <source>
        <dbReference type="Proteomes" id="UP000654075"/>
    </source>
</evidence>
<gene>
    <name evidence="1" type="ORF">PGLA1383_LOCUS41554</name>
</gene>
<dbReference type="AlphaFoldDB" id="A0A813GP41"/>
<protein>
    <submittedName>
        <fullName evidence="1">Uncharacterized protein</fullName>
    </submittedName>
</protein>
<accession>A0A813GP41</accession>
<evidence type="ECO:0000313" key="1">
    <source>
        <dbReference type="EMBL" id="CAE8624429.1"/>
    </source>
</evidence>
<dbReference type="Proteomes" id="UP000654075">
    <property type="component" value="Unassembled WGS sequence"/>
</dbReference>
<keyword evidence="2" id="KW-1185">Reference proteome</keyword>
<comment type="caution">
    <text evidence="1">The sequence shown here is derived from an EMBL/GenBank/DDBJ whole genome shotgun (WGS) entry which is preliminary data.</text>
</comment>
<reference evidence="1" key="1">
    <citation type="submission" date="2021-02" db="EMBL/GenBank/DDBJ databases">
        <authorList>
            <person name="Dougan E. K."/>
            <person name="Rhodes N."/>
            <person name="Thang M."/>
            <person name="Chan C."/>
        </authorList>
    </citation>
    <scope>NUCLEOTIDE SEQUENCE</scope>
</reference>
<organism evidence="1 2">
    <name type="scientific">Polarella glacialis</name>
    <name type="common">Dinoflagellate</name>
    <dbReference type="NCBI Taxonomy" id="89957"/>
    <lineage>
        <taxon>Eukaryota</taxon>
        <taxon>Sar</taxon>
        <taxon>Alveolata</taxon>
        <taxon>Dinophyceae</taxon>
        <taxon>Suessiales</taxon>
        <taxon>Suessiaceae</taxon>
        <taxon>Polarella</taxon>
    </lineage>
</organism>
<feature type="non-terminal residue" evidence="1">
    <location>
        <position position="86"/>
    </location>
</feature>
<name>A0A813GP41_POLGL</name>